<organism evidence="1 2">
    <name type="scientific">Lindgomyces ingoldianus</name>
    <dbReference type="NCBI Taxonomy" id="673940"/>
    <lineage>
        <taxon>Eukaryota</taxon>
        <taxon>Fungi</taxon>
        <taxon>Dikarya</taxon>
        <taxon>Ascomycota</taxon>
        <taxon>Pezizomycotina</taxon>
        <taxon>Dothideomycetes</taxon>
        <taxon>Pleosporomycetidae</taxon>
        <taxon>Pleosporales</taxon>
        <taxon>Lindgomycetaceae</taxon>
        <taxon>Lindgomyces</taxon>
    </lineage>
</organism>
<dbReference type="Proteomes" id="UP000799755">
    <property type="component" value="Unassembled WGS sequence"/>
</dbReference>
<accession>A0ACB6QS51</accession>
<dbReference type="EMBL" id="MU003513">
    <property type="protein sequence ID" value="KAF2469122.1"/>
    <property type="molecule type" value="Genomic_DNA"/>
</dbReference>
<evidence type="ECO:0000313" key="2">
    <source>
        <dbReference type="Proteomes" id="UP000799755"/>
    </source>
</evidence>
<feature type="non-terminal residue" evidence="1">
    <location>
        <position position="1"/>
    </location>
</feature>
<gene>
    <name evidence="1" type="ORF">BDR25DRAFT_372311</name>
</gene>
<name>A0ACB6QS51_9PLEO</name>
<keyword evidence="2" id="KW-1185">Reference proteome</keyword>
<reference evidence="1" key="1">
    <citation type="journal article" date="2020" name="Stud. Mycol.">
        <title>101 Dothideomycetes genomes: a test case for predicting lifestyles and emergence of pathogens.</title>
        <authorList>
            <person name="Haridas S."/>
            <person name="Albert R."/>
            <person name="Binder M."/>
            <person name="Bloem J."/>
            <person name="Labutti K."/>
            <person name="Salamov A."/>
            <person name="Andreopoulos B."/>
            <person name="Baker S."/>
            <person name="Barry K."/>
            <person name="Bills G."/>
            <person name="Bluhm B."/>
            <person name="Cannon C."/>
            <person name="Castanera R."/>
            <person name="Culley D."/>
            <person name="Daum C."/>
            <person name="Ezra D."/>
            <person name="Gonzalez J."/>
            <person name="Henrissat B."/>
            <person name="Kuo A."/>
            <person name="Liang C."/>
            <person name="Lipzen A."/>
            <person name="Lutzoni F."/>
            <person name="Magnuson J."/>
            <person name="Mondo S."/>
            <person name="Nolan M."/>
            <person name="Ohm R."/>
            <person name="Pangilinan J."/>
            <person name="Park H.-J."/>
            <person name="Ramirez L."/>
            <person name="Alfaro M."/>
            <person name="Sun H."/>
            <person name="Tritt A."/>
            <person name="Yoshinaga Y."/>
            <person name="Zwiers L.-H."/>
            <person name="Turgeon B."/>
            <person name="Goodwin S."/>
            <person name="Spatafora J."/>
            <person name="Crous P."/>
            <person name="Grigoriev I."/>
        </authorList>
    </citation>
    <scope>NUCLEOTIDE SEQUENCE</scope>
    <source>
        <strain evidence="1">ATCC 200398</strain>
    </source>
</reference>
<comment type="caution">
    <text evidence="1">The sequence shown here is derived from an EMBL/GenBank/DDBJ whole genome shotgun (WGS) entry which is preliminary data.</text>
</comment>
<proteinExistence type="predicted"/>
<sequence length="488" mass="54248">KMADLPWISVEEVERHSKPESCWLVVNTQVWDLTEFTPNHPGGAEVIYRYAGCDATTEYNAIHAPSLLLDTLTSTKLVGKLETGINIPEQWRITSTNNSKDSRPKPPLETLINAHDFERAASRDFSQKAWAYYSSAATDLITLNANKSFLDRIWFRPRVLRNVRNVDLRIRILGSTDLFLPFFVSPAAMARLAHPEGERAIAAACSAKNVAQCVSTNASFPLKEIAKDTKHPIFFQLYVDNSREKSESLLRVCHEVGVKAIFVTIDTPMAGKREADERVRTNQSISTPMSGVTAKNDAKGGGLARTMGNFIDMSLNWDDLKWLRSVTHLPIILKGIQSAADAQLAMQHDVQGIMISNHGARNLDTSPPSILVLLELHKCCPEIFDTLEVYLDSGIRRGTDILKALCLGATAVGIGRPFLYSLNYGREGIEHLIEILRDELVTSMRMLGVTELSQLHPGLVNTLQIDDAVPGTVGHPYARWRRVLQAKV</sequence>
<evidence type="ECO:0000313" key="1">
    <source>
        <dbReference type="EMBL" id="KAF2469122.1"/>
    </source>
</evidence>
<protein>
    <submittedName>
        <fullName evidence="1">Mitochondrial cytochrome b2-like protein</fullName>
    </submittedName>
</protein>